<organism evidence="2 3">
    <name type="scientific">Coprococcus hominis</name>
    <name type="common">ex Liu et al. 2022</name>
    <dbReference type="NCBI Taxonomy" id="2763039"/>
    <lineage>
        <taxon>Bacteria</taxon>
        <taxon>Bacillati</taxon>
        <taxon>Bacillota</taxon>
        <taxon>Clostridia</taxon>
        <taxon>Lachnospirales</taxon>
        <taxon>Lachnospiraceae</taxon>
        <taxon>Coprococcus</taxon>
    </lineage>
</organism>
<dbReference type="AlphaFoldDB" id="A0A8I0DT46"/>
<dbReference type="RefSeq" id="WP_186847261.1">
    <property type="nucleotide sequence ID" value="NZ_JACOOX010000001.1"/>
</dbReference>
<dbReference type="Gene3D" id="1.10.10.10">
    <property type="entry name" value="Winged helix-like DNA-binding domain superfamily/Winged helix DNA-binding domain"/>
    <property type="match status" value="1"/>
</dbReference>
<dbReference type="Proteomes" id="UP000615234">
    <property type="component" value="Unassembled WGS sequence"/>
</dbReference>
<evidence type="ECO:0000313" key="3">
    <source>
        <dbReference type="Proteomes" id="UP000615234"/>
    </source>
</evidence>
<protein>
    <submittedName>
        <fullName evidence="2">ATP-dependent transcriptional regulator</fullName>
    </submittedName>
</protein>
<dbReference type="InterPro" id="IPR000792">
    <property type="entry name" value="Tscrpt_reg_LuxR_C"/>
</dbReference>
<dbReference type="Pfam" id="PF17874">
    <property type="entry name" value="TPR_MalT"/>
    <property type="match status" value="1"/>
</dbReference>
<feature type="domain" description="HTH luxR-type" evidence="1">
    <location>
        <begin position="746"/>
        <end position="811"/>
    </location>
</feature>
<gene>
    <name evidence="2" type="ORF">H8S09_01540</name>
</gene>
<evidence type="ECO:0000313" key="2">
    <source>
        <dbReference type="EMBL" id="MBC5661585.1"/>
    </source>
</evidence>
<dbReference type="SUPFAM" id="SSF52540">
    <property type="entry name" value="P-loop containing nucleoside triphosphate hydrolases"/>
    <property type="match status" value="1"/>
</dbReference>
<keyword evidence="3" id="KW-1185">Reference proteome</keyword>
<dbReference type="Pfam" id="PF00196">
    <property type="entry name" value="GerE"/>
    <property type="match status" value="1"/>
</dbReference>
<dbReference type="Gene3D" id="3.40.50.300">
    <property type="entry name" value="P-loop containing nucleotide triphosphate hydrolases"/>
    <property type="match status" value="1"/>
</dbReference>
<dbReference type="Gene3D" id="1.25.40.10">
    <property type="entry name" value="Tetratricopeptide repeat domain"/>
    <property type="match status" value="1"/>
</dbReference>
<dbReference type="SMART" id="SM00421">
    <property type="entry name" value="HTH_LUXR"/>
    <property type="match status" value="1"/>
</dbReference>
<reference evidence="2 3" key="1">
    <citation type="submission" date="2020-08" db="EMBL/GenBank/DDBJ databases">
        <title>Genome public.</title>
        <authorList>
            <person name="Liu C."/>
            <person name="Sun Q."/>
        </authorList>
    </citation>
    <scope>NUCLEOTIDE SEQUENCE [LARGE SCALE GENOMIC DNA]</scope>
    <source>
        <strain evidence="2 3">NSJ-10</strain>
    </source>
</reference>
<dbReference type="InterPro" id="IPR041617">
    <property type="entry name" value="TPR_MalT"/>
</dbReference>
<dbReference type="InterPro" id="IPR036388">
    <property type="entry name" value="WH-like_DNA-bd_sf"/>
</dbReference>
<dbReference type="InterPro" id="IPR027417">
    <property type="entry name" value="P-loop_NTPase"/>
</dbReference>
<dbReference type="PROSITE" id="PS50043">
    <property type="entry name" value="HTH_LUXR_2"/>
    <property type="match status" value="1"/>
</dbReference>
<dbReference type="InterPro" id="IPR059106">
    <property type="entry name" value="WHD_MalT"/>
</dbReference>
<dbReference type="EMBL" id="JACOOX010000001">
    <property type="protein sequence ID" value="MBC5661585.1"/>
    <property type="molecule type" value="Genomic_DNA"/>
</dbReference>
<dbReference type="Pfam" id="PF25873">
    <property type="entry name" value="WHD_MalT"/>
    <property type="match status" value="1"/>
</dbReference>
<dbReference type="CDD" id="cd06170">
    <property type="entry name" value="LuxR_C_like"/>
    <property type="match status" value="1"/>
</dbReference>
<sequence length="813" mass="94151">MNGTRSIEKDCYIKPKKAWRLLKTADDENVTAYIYGVSGTGKSTLITRYLGKRKYKMLHAGTITPEELQIPEGAVRKIIVIDDLHELIWEEDDAIQDAIFRLIVREDVWVVLSGRCPVPPWLTTIRFREGFYIIDETMLIMDMQAILKYVEQTQMVLTEAQKQRLSRETGGMAFALCVAMSMYYELGYTNGLTDSEYDEYSRKVTEQMWNYLEFHVYDKWDIRMQEFLMKISIVDTFTVRLAEMITGTNDAENLIEHARWMGNFLDEQMGANGEKIYKLRDHMRLSMQRRMHRKYTKEQIKNVYENAGLFYQLAGDPMQALTMYEKAGSTERMLSILIDNARKSPNSAYFYELKQYYLALPEESVKKSPELMCGMSMLQSLLLNPEESERWYQELRAYADSHQGSSRRIAKNNLLYLEIGLPHRGSVDMVNIMKQAYRLVFDRQATLGELSVTSNQPSMMNGGKDFCEWSKKDRELAGKIGKLVEFVLGKYGKGLVNLALAESFFEKGEDNYEVAVLANKGRMQAEAGGKIEQCFVADGILAWLHIINGKVQEAEEILRSFYEKAEKEGAEKLLPNIQAFLIRCALYKGEWSEVNRWMEQTADENVEFSIYERFLYITKVRVYIQRGKYDQAYNLLVKLQYYADVMKRTYIRIECNLLMAVTLYRMGNDDWKVVLQKGLAEAEEYHFVRVISREGAAIYPLLQAFPDDEGKAEEDAELVKTHRQYYRQVMKETENVAKSYPGYLKAGKAEVRLNETGIRIIKLLAEGYSRIQVAEQLDMTEANVKYHMAQAYKKLGVKDKAGAVLEAKNRQLI</sequence>
<name>A0A8I0DT46_9FIRM</name>
<dbReference type="GO" id="GO:0003677">
    <property type="term" value="F:DNA binding"/>
    <property type="evidence" value="ECO:0007669"/>
    <property type="project" value="InterPro"/>
</dbReference>
<dbReference type="SUPFAM" id="SSF46894">
    <property type="entry name" value="C-terminal effector domain of the bipartite response regulators"/>
    <property type="match status" value="1"/>
</dbReference>
<dbReference type="InterPro" id="IPR016032">
    <property type="entry name" value="Sig_transdc_resp-reg_C-effctor"/>
</dbReference>
<proteinExistence type="predicted"/>
<dbReference type="InterPro" id="IPR011990">
    <property type="entry name" value="TPR-like_helical_dom_sf"/>
</dbReference>
<comment type="caution">
    <text evidence="2">The sequence shown here is derived from an EMBL/GenBank/DDBJ whole genome shotgun (WGS) entry which is preliminary data.</text>
</comment>
<dbReference type="GO" id="GO:0006355">
    <property type="term" value="P:regulation of DNA-templated transcription"/>
    <property type="evidence" value="ECO:0007669"/>
    <property type="project" value="InterPro"/>
</dbReference>
<evidence type="ECO:0000259" key="1">
    <source>
        <dbReference type="PROSITE" id="PS50043"/>
    </source>
</evidence>
<accession>A0A8I0DT46</accession>